<gene>
    <name evidence="2" type="ORF">QR680_000483</name>
</gene>
<dbReference type="Proteomes" id="UP001175271">
    <property type="component" value="Unassembled WGS sequence"/>
</dbReference>
<reference evidence="2" key="1">
    <citation type="submission" date="2023-06" db="EMBL/GenBank/DDBJ databases">
        <title>Genomic analysis of the entomopathogenic nematode Steinernema hermaphroditum.</title>
        <authorList>
            <person name="Schwarz E.M."/>
            <person name="Heppert J.K."/>
            <person name="Baniya A."/>
            <person name="Schwartz H.T."/>
            <person name="Tan C.-H."/>
            <person name="Antoshechkin I."/>
            <person name="Sternberg P.W."/>
            <person name="Goodrich-Blair H."/>
            <person name="Dillman A.R."/>
        </authorList>
    </citation>
    <scope>NUCLEOTIDE SEQUENCE</scope>
    <source>
        <strain evidence="2">PS9179</strain>
        <tissue evidence="2">Whole animal</tissue>
    </source>
</reference>
<comment type="caution">
    <text evidence="2">The sequence shown here is derived from an EMBL/GenBank/DDBJ whole genome shotgun (WGS) entry which is preliminary data.</text>
</comment>
<evidence type="ECO:0000313" key="2">
    <source>
        <dbReference type="EMBL" id="KAK0393943.1"/>
    </source>
</evidence>
<feature type="compositionally biased region" description="Basic residues" evidence="1">
    <location>
        <begin position="70"/>
        <end position="83"/>
    </location>
</feature>
<feature type="region of interest" description="Disordered" evidence="1">
    <location>
        <begin position="58"/>
        <end position="94"/>
    </location>
</feature>
<dbReference type="AlphaFoldDB" id="A0AA39GWA5"/>
<proteinExistence type="predicted"/>
<sequence>MDALAFTLESIRLRGSWIPNLRYTPENSHDEEKLRGGSFVGPLINKFKNFSQKIGLSKKNATKKDVGDKKRTKKNAAKKHVAKKNPSNNDGCKKDQAVVHVSRHRDMKTPHVVGTAMGLYRA</sequence>
<protein>
    <submittedName>
        <fullName evidence="2">Uncharacterized protein</fullName>
    </submittedName>
</protein>
<accession>A0AA39GWA5</accession>
<evidence type="ECO:0000313" key="3">
    <source>
        <dbReference type="Proteomes" id="UP001175271"/>
    </source>
</evidence>
<name>A0AA39GWA5_9BILA</name>
<evidence type="ECO:0000256" key="1">
    <source>
        <dbReference type="SAM" id="MobiDB-lite"/>
    </source>
</evidence>
<organism evidence="2 3">
    <name type="scientific">Steinernema hermaphroditum</name>
    <dbReference type="NCBI Taxonomy" id="289476"/>
    <lineage>
        <taxon>Eukaryota</taxon>
        <taxon>Metazoa</taxon>
        <taxon>Ecdysozoa</taxon>
        <taxon>Nematoda</taxon>
        <taxon>Chromadorea</taxon>
        <taxon>Rhabditida</taxon>
        <taxon>Tylenchina</taxon>
        <taxon>Panagrolaimomorpha</taxon>
        <taxon>Strongyloidoidea</taxon>
        <taxon>Steinernematidae</taxon>
        <taxon>Steinernema</taxon>
    </lineage>
</organism>
<keyword evidence="3" id="KW-1185">Reference proteome</keyword>
<dbReference type="EMBL" id="JAUCMV010000005">
    <property type="protein sequence ID" value="KAK0393943.1"/>
    <property type="molecule type" value="Genomic_DNA"/>
</dbReference>